<name>A0ABT1YIW5_9BACL</name>
<dbReference type="EMBL" id="JANQBD010000008">
    <property type="protein sequence ID" value="MCR8632218.1"/>
    <property type="molecule type" value="Genomic_DNA"/>
</dbReference>
<reference evidence="1 2" key="1">
    <citation type="submission" date="2022-08" db="EMBL/GenBank/DDBJ databases">
        <title>Paenibacillus endoradicis sp. nov., Paenibacillus radicibacter sp. nov and Paenibacillus pararadicis sp. nov., three cold-adapted plant growth-promoting bacteria isolated from root of Larix gmelinii in Great Khingan.</title>
        <authorList>
            <person name="Xue H."/>
        </authorList>
    </citation>
    <scope>NUCLEOTIDE SEQUENCE [LARGE SCALE GENOMIC DNA]</scope>
    <source>
        <strain evidence="1 2">N5-1-1-5</strain>
    </source>
</reference>
<accession>A0ABT1YIW5</accession>
<keyword evidence="2" id="KW-1185">Reference proteome</keyword>
<proteinExistence type="predicted"/>
<evidence type="ECO:0000313" key="1">
    <source>
        <dbReference type="EMBL" id="MCR8632218.1"/>
    </source>
</evidence>
<organism evidence="1 2">
    <name type="scientific">Paenibacillus radicis</name>
    <name type="common">ex Xue et al. 2023</name>
    <dbReference type="NCBI Taxonomy" id="2972489"/>
    <lineage>
        <taxon>Bacteria</taxon>
        <taxon>Bacillati</taxon>
        <taxon>Bacillota</taxon>
        <taxon>Bacilli</taxon>
        <taxon>Bacillales</taxon>
        <taxon>Paenibacillaceae</taxon>
        <taxon>Paenibacillus</taxon>
    </lineage>
</organism>
<gene>
    <name evidence="1" type="ORF">NV381_13480</name>
</gene>
<dbReference type="SUPFAM" id="SSF49899">
    <property type="entry name" value="Concanavalin A-like lectins/glucanases"/>
    <property type="match status" value="1"/>
</dbReference>
<dbReference type="Pfam" id="PF07081">
    <property type="entry name" value="DUF1349"/>
    <property type="match status" value="1"/>
</dbReference>
<comment type="caution">
    <text evidence="1">The sequence shown here is derived from an EMBL/GenBank/DDBJ whole genome shotgun (WGS) entry which is preliminary data.</text>
</comment>
<protein>
    <submittedName>
        <fullName evidence="1">DUF1349 domain-containing protein</fullName>
    </submittedName>
</protein>
<dbReference type="Gene3D" id="2.60.120.200">
    <property type="match status" value="1"/>
</dbReference>
<dbReference type="InterPro" id="IPR013320">
    <property type="entry name" value="ConA-like_dom_sf"/>
</dbReference>
<evidence type="ECO:0000313" key="2">
    <source>
        <dbReference type="Proteomes" id="UP001300012"/>
    </source>
</evidence>
<dbReference type="RefSeq" id="WP_258213806.1">
    <property type="nucleotide sequence ID" value="NZ_JANQBD010000008.1"/>
</dbReference>
<sequence>MLSRIILRNGCNINGNTVWLQVARVANNFSFHYSLDGVKFDMMRFFSLPVDKTIKVGFVAQSPTGTGGDRIFHNFSLTNKTVNNIRYSV</sequence>
<dbReference type="InterPro" id="IPR009784">
    <property type="entry name" value="DUF1349"/>
</dbReference>
<dbReference type="Proteomes" id="UP001300012">
    <property type="component" value="Unassembled WGS sequence"/>
</dbReference>